<comment type="caution">
    <text evidence="1">The sequence shown here is derived from an EMBL/GenBank/DDBJ whole genome shotgun (WGS) entry which is preliminary data.</text>
</comment>
<gene>
    <name evidence="1" type="ORF">GCM10022207_60860</name>
</gene>
<evidence type="ECO:0000313" key="2">
    <source>
        <dbReference type="Proteomes" id="UP001501563"/>
    </source>
</evidence>
<keyword evidence="2" id="KW-1185">Reference proteome</keyword>
<reference evidence="2" key="1">
    <citation type="journal article" date="2019" name="Int. J. Syst. Evol. Microbiol.">
        <title>The Global Catalogue of Microorganisms (GCM) 10K type strain sequencing project: providing services to taxonomists for standard genome sequencing and annotation.</title>
        <authorList>
            <consortium name="The Broad Institute Genomics Platform"/>
            <consortium name="The Broad Institute Genome Sequencing Center for Infectious Disease"/>
            <person name="Wu L."/>
            <person name="Ma J."/>
        </authorList>
    </citation>
    <scope>NUCLEOTIDE SEQUENCE [LARGE SCALE GENOMIC DNA]</scope>
    <source>
        <strain evidence="2">JCM 16578</strain>
    </source>
</reference>
<proteinExistence type="predicted"/>
<dbReference type="Proteomes" id="UP001501563">
    <property type="component" value="Unassembled WGS sequence"/>
</dbReference>
<accession>A0ABP7KQ80</accession>
<dbReference type="EMBL" id="BAAAZA010000021">
    <property type="protein sequence ID" value="GAA3885347.1"/>
    <property type="molecule type" value="Genomic_DNA"/>
</dbReference>
<evidence type="ECO:0000313" key="1">
    <source>
        <dbReference type="EMBL" id="GAA3885347.1"/>
    </source>
</evidence>
<organism evidence="1 2">
    <name type="scientific">Streptomyces lannensis</name>
    <dbReference type="NCBI Taxonomy" id="766498"/>
    <lineage>
        <taxon>Bacteria</taxon>
        <taxon>Bacillati</taxon>
        <taxon>Actinomycetota</taxon>
        <taxon>Actinomycetes</taxon>
        <taxon>Kitasatosporales</taxon>
        <taxon>Streptomycetaceae</taxon>
        <taxon>Streptomyces</taxon>
    </lineage>
</organism>
<name>A0ABP7KQ80_9ACTN</name>
<protein>
    <submittedName>
        <fullName evidence="1">Uncharacterized protein</fullName>
    </submittedName>
</protein>
<sequence>MHWDFPRVETRYPTPVGAAVTGAMLRRIVLRERDRPGAANIGLIGLTARYSLDAGLGVSVSPVGGARWAT</sequence>